<keyword evidence="1" id="KW-0812">Transmembrane</keyword>
<dbReference type="EMBL" id="MCIF01000002">
    <property type="protein sequence ID" value="RAQ97044.1"/>
    <property type="molecule type" value="Genomic_DNA"/>
</dbReference>
<protein>
    <recommendedName>
        <fullName evidence="4">YggT family protein</fullName>
    </recommendedName>
</protein>
<dbReference type="Pfam" id="PF02325">
    <property type="entry name" value="CCB3_YggT"/>
    <property type="match status" value="1"/>
</dbReference>
<proteinExistence type="predicted"/>
<organism evidence="2 3">
    <name type="scientific">Thermogemmatispora tikiterensis</name>
    <dbReference type="NCBI Taxonomy" id="1825093"/>
    <lineage>
        <taxon>Bacteria</taxon>
        <taxon>Bacillati</taxon>
        <taxon>Chloroflexota</taxon>
        <taxon>Ktedonobacteria</taxon>
        <taxon>Thermogemmatisporales</taxon>
        <taxon>Thermogemmatisporaceae</taxon>
        <taxon>Thermogemmatispora</taxon>
    </lineage>
</organism>
<feature type="transmembrane region" description="Helical" evidence="1">
    <location>
        <begin position="12"/>
        <end position="35"/>
    </location>
</feature>
<keyword evidence="3" id="KW-1185">Reference proteome</keyword>
<comment type="caution">
    <text evidence="2">The sequence shown here is derived from an EMBL/GenBank/DDBJ whole genome shotgun (WGS) entry which is preliminary data.</text>
</comment>
<dbReference type="RefSeq" id="WP_112431112.1">
    <property type="nucleotide sequence ID" value="NZ_MCIF01000002.1"/>
</dbReference>
<evidence type="ECO:0000256" key="1">
    <source>
        <dbReference type="SAM" id="Phobius"/>
    </source>
</evidence>
<sequence length="92" mass="10834">MFGLPIPILHWIVQYGIGLILFTLFLRAIASWFGLDERYSFFRFLASYTDPFIKPVRQLVPPIMFIDVSFMITMFLLYTLMVLLLQALPPTW</sequence>
<name>A0A328VPF4_9CHLR</name>
<dbReference type="Proteomes" id="UP000248706">
    <property type="component" value="Unassembled WGS sequence"/>
</dbReference>
<dbReference type="GO" id="GO:0016020">
    <property type="term" value="C:membrane"/>
    <property type="evidence" value="ECO:0007669"/>
    <property type="project" value="InterPro"/>
</dbReference>
<dbReference type="AlphaFoldDB" id="A0A328VPF4"/>
<keyword evidence="1" id="KW-1133">Transmembrane helix</keyword>
<dbReference type="OrthoDB" id="283553at2"/>
<gene>
    <name evidence="2" type="ORF">A4R35_16010</name>
</gene>
<dbReference type="InterPro" id="IPR003425">
    <property type="entry name" value="CCB3/YggT"/>
</dbReference>
<feature type="transmembrane region" description="Helical" evidence="1">
    <location>
        <begin position="63"/>
        <end position="88"/>
    </location>
</feature>
<evidence type="ECO:0000313" key="2">
    <source>
        <dbReference type="EMBL" id="RAQ97044.1"/>
    </source>
</evidence>
<keyword evidence="1" id="KW-0472">Membrane</keyword>
<reference evidence="2 3" key="1">
    <citation type="submission" date="2016-08" db="EMBL/GenBank/DDBJ databases">
        <title>Analysis of Carbohydrate Active Enzymes in Thermogemmatispora T81 Reveals Carbohydrate Degradation Ability.</title>
        <authorList>
            <person name="Tomazini A."/>
            <person name="Lal S."/>
            <person name="Stott M."/>
            <person name="Henrissat B."/>
            <person name="Polikarpov I."/>
            <person name="Sparling R."/>
            <person name="Levin D.B."/>
        </authorList>
    </citation>
    <scope>NUCLEOTIDE SEQUENCE [LARGE SCALE GENOMIC DNA]</scope>
    <source>
        <strain evidence="2 3">T81</strain>
    </source>
</reference>
<evidence type="ECO:0008006" key="4">
    <source>
        <dbReference type="Google" id="ProtNLM"/>
    </source>
</evidence>
<evidence type="ECO:0000313" key="3">
    <source>
        <dbReference type="Proteomes" id="UP000248706"/>
    </source>
</evidence>
<accession>A0A328VPF4</accession>